<dbReference type="SFLD" id="SFLDG01386">
    <property type="entry name" value="main_SPASM_domain-containing"/>
    <property type="match status" value="1"/>
</dbReference>
<dbReference type="CDD" id="cd21119">
    <property type="entry name" value="SPASM_PqqE"/>
    <property type="match status" value="1"/>
</dbReference>
<dbReference type="InterPro" id="IPR050377">
    <property type="entry name" value="Radical_SAM_PqqE_MftC-like"/>
</dbReference>
<keyword evidence="7 8" id="KW-0411">Iron-sulfur</keyword>
<dbReference type="InterPro" id="IPR006638">
    <property type="entry name" value="Elp3/MiaA/NifB-like_rSAM"/>
</dbReference>
<evidence type="ECO:0000256" key="7">
    <source>
        <dbReference type="ARBA" id="ARBA00023014"/>
    </source>
</evidence>
<evidence type="ECO:0000256" key="1">
    <source>
        <dbReference type="ARBA" id="ARBA00022485"/>
    </source>
</evidence>
<dbReference type="AlphaFoldDB" id="A0A351R9B6"/>
<dbReference type="GO" id="GO:0018189">
    <property type="term" value="P:pyrroloquinoline quinone biosynthetic process"/>
    <property type="evidence" value="ECO:0007669"/>
    <property type="project" value="UniProtKB-UniRule"/>
</dbReference>
<comment type="similarity">
    <text evidence="8">Belongs to the radical SAM superfamily. PqqE family.</text>
</comment>
<evidence type="ECO:0000313" key="11">
    <source>
        <dbReference type="Proteomes" id="UP000264313"/>
    </source>
</evidence>
<name>A0A351R9B6_9PROT</name>
<dbReference type="GO" id="GO:0016491">
    <property type="term" value="F:oxidoreductase activity"/>
    <property type="evidence" value="ECO:0007669"/>
    <property type="project" value="UniProtKB-KW"/>
</dbReference>
<comment type="subunit">
    <text evidence="8">Interacts with PqqD. The interaction is necessary for activity of PqqE.</text>
</comment>
<dbReference type="PROSITE" id="PS51918">
    <property type="entry name" value="RADICAL_SAM"/>
    <property type="match status" value="1"/>
</dbReference>
<dbReference type="InterPro" id="IPR017200">
    <property type="entry name" value="PqqE-like"/>
</dbReference>
<comment type="cofactor">
    <cofactor evidence="8">
        <name>[4Fe-4S] cluster</name>
        <dbReference type="ChEBI" id="CHEBI:49883"/>
    </cofactor>
    <text evidence="8">Binds 1 [4Fe-4S] cluster. The cluster is coordinated with 3 cysteines and an exchangeable S-adenosyl-L-methionine.</text>
</comment>
<keyword evidence="5 8" id="KW-0560">Oxidoreductase</keyword>
<dbReference type="GO" id="GO:1904047">
    <property type="term" value="F:S-adenosyl-L-methionine binding"/>
    <property type="evidence" value="ECO:0007669"/>
    <property type="project" value="UniProtKB-UniRule"/>
</dbReference>
<dbReference type="SFLD" id="SFLDG01067">
    <property type="entry name" value="SPASM/twitch_domain_containing"/>
    <property type="match status" value="1"/>
</dbReference>
<feature type="domain" description="Radical SAM core" evidence="9">
    <location>
        <begin position="31"/>
        <end position="246"/>
    </location>
</feature>
<comment type="pathway">
    <text evidence="8">Cofactor biosynthesis; pyrroloquinoline quinone biosynthesis.</text>
</comment>
<dbReference type="GO" id="GO:0009975">
    <property type="term" value="F:cyclase activity"/>
    <property type="evidence" value="ECO:0007669"/>
    <property type="project" value="UniProtKB-UniRule"/>
</dbReference>
<dbReference type="InterPro" id="IPR013785">
    <property type="entry name" value="Aldolase_TIM"/>
</dbReference>
<dbReference type="InterPro" id="IPR058240">
    <property type="entry name" value="rSAM_sf"/>
</dbReference>
<evidence type="ECO:0000256" key="5">
    <source>
        <dbReference type="ARBA" id="ARBA00023002"/>
    </source>
</evidence>
<feature type="binding site" evidence="8">
    <location>
        <position position="45"/>
    </location>
    <ligand>
        <name>[4Fe-4S] cluster</name>
        <dbReference type="ChEBI" id="CHEBI:49883"/>
        <note>4Fe-4S-S-AdoMet</note>
    </ligand>
</feature>
<dbReference type="EMBL" id="DNAA01000069">
    <property type="protein sequence ID" value="HBA08637.1"/>
    <property type="molecule type" value="Genomic_DNA"/>
</dbReference>
<sequence>MTQASLGESVVQKTIHATQAQNNGVAANVTQTQPLWLLAEVTYRCPLHCAFCYNPTDYDKHTQNELTTEQWIQALRDARKLGAIQLGISGGEPLLRDDIEDIVVEAKKLGYYSNLITSGVGLTEKRIQAFKDGGLDHIQLSMHDITEEINNFITNTKTFELKKKVAAMIKGHGYPMVLNVVIHRYNIGHMKEILEMADALGAEYIELANTQYYGWSLVNRSQLMPTKEQVDEAERITNEFREKSGSKMKIFFVVPDYFSDRPKKCMNGWGEVFMIVTANGDVLPCHSARVLPNMQFPNVKDTDLGWSWKDSPAFNKYRGDSWMKEPCRTCSEKENDLGGCRCQTFLLTGDAEAADPVCSKSPHHHLIEQAILDSRNPTIAAQPIVFRNDKNSKKIIAGELKDRVDEFHALP</sequence>
<dbReference type="SUPFAM" id="SSF102114">
    <property type="entry name" value="Radical SAM enzymes"/>
    <property type="match status" value="1"/>
</dbReference>
<dbReference type="HAMAP" id="MF_00660">
    <property type="entry name" value="PqqE"/>
    <property type="match status" value="1"/>
</dbReference>
<keyword evidence="2 8" id="KW-0949">S-adenosyl-L-methionine</keyword>
<dbReference type="CDD" id="cd01335">
    <property type="entry name" value="Radical_SAM"/>
    <property type="match status" value="1"/>
</dbReference>
<comment type="caution">
    <text evidence="10">The sequence shown here is derived from an EMBL/GenBank/DDBJ whole genome shotgun (WGS) entry which is preliminary data.</text>
</comment>
<dbReference type="GO" id="GO:0051539">
    <property type="term" value="F:4 iron, 4 sulfur cluster binding"/>
    <property type="evidence" value="ECO:0007669"/>
    <property type="project" value="UniProtKB-KW"/>
</dbReference>
<keyword evidence="6 8" id="KW-0408">Iron</keyword>
<dbReference type="PANTHER" id="PTHR11228">
    <property type="entry name" value="RADICAL SAM DOMAIN PROTEIN"/>
    <property type="match status" value="1"/>
</dbReference>
<gene>
    <name evidence="8" type="primary">pqqE</name>
    <name evidence="10" type="ORF">DCW48_02980</name>
</gene>
<evidence type="ECO:0000313" key="10">
    <source>
        <dbReference type="EMBL" id="HBA08637.1"/>
    </source>
</evidence>
<comment type="catalytic activity">
    <reaction evidence="8">
        <text>[PQQ precursor protein] + S-adenosyl-L-methionine = E-Y cross-linked-[PQQ precursor protein] + 5'-deoxyadenosine + L-methionine + H(+)</text>
        <dbReference type="Rhea" id="RHEA:56836"/>
        <dbReference type="Rhea" id="RHEA-COMP:14800"/>
        <dbReference type="Rhea" id="RHEA-COMP:14801"/>
        <dbReference type="ChEBI" id="CHEBI:15378"/>
        <dbReference type="ChEBI" id="CHEBI:17319"/>
        <dbReference type="ChEBI" id="CHEBI:57844"/>
        <dbReference type="ChEBI" id="CHEBI:59789"/>
        <dbReference type="ChEBI" id="CHEBI:141026"/>
        <dbReference type="ChEBI" id="CHEBI:141027"/>
        <dbReference type="EC" id="1.21.98.4"/>
    </reaction>
</comment>
<accession>A0A351R9B6</accession>
<dbReference type="NCBIfam" id="TIGR04085">
    <property type="entry name" value="rSAM_more_4Fe4S"/>
    <property type="match status" value="1"/>
</dbReference>
<evidence type="ECO:0000256" key="2">
    <source>
        <dbReference type="ARBA" id="ARBA00022691"/>
    </source>
</evidence>
<feature type="binding site" evidence="8">
    <location>
        <position position="52"/>
    </location>
    <ligand>
        <name>[4Fe-4S] cluster</name>
        <dbReference type="ChEBI" id="CHEBI:49883"/>
        <note>4Fe-4S-S-AdoMet</note>
    </ligand>
</feature>
<dbReference type="Gene3D" id="3.20.20.70">
    <property type="entry name" value="Aldolase class I"/>
    <property type="match status" value="1"/>
</dbReference>
<dbReference type="PANTHER" id="PTHR11228:SF7">
    <property type="entry name" value="PQQA PEPTIDE CYCLASE"/>
    <property type="match status" value="1"/>
</dbReference>
<dbReference type="SFLD" id="SFLDS00029">
    <property type="entry name" value="Radical_SAM"/>
    <property type="match status" value="1"/>
</dbReference>
<dbReference type="InterPro" id="IPR023885">
    <property type="entry name" value="4Fe4S-binding_SPASM_dom"/>
</dbReference>
<dbReference type="PIRSF" id="PIRSF037420">
    <property type="entry name" value="PQQ_syn_pqqE"/>
    <property type="match status" value="1"/>
</dbReference>
<dbReference type="GO" id="GO:0005506">
    <property type="term" value="F:iron ion binding"/>
    <property type="evidence" value="ECO:0007669"/>
    <property type="project" value="UniProtKB-UniRule"/>
</dbReference>
<evidence type="ECO:0000259" key="9">
    <source>
        <dbReference type="PROSITE" id="PS51918"/>
    </source>
</evidence>
<proteinExistence type="inferred from homology"/>
<evidence type="ECO:0000256" key="4">
    <source>
        <dbReference type="ARBA" id="ARBA00022905"/>
    </source>
</evidence>
<organism evidence="10 11">
    <name type="scientific">Methylotenera mobilis</name>
    <dbReference type="NCBI Taxonomy" id="359408"/>
    <lineage>
        <taxon>Bacteria</taxon>
        <taxon>Pseudomonadati</taxon>
        <taxon>Pseudomonadota</taxon>
        <taxon>Betaproteobacteria</taxon>
        <taxon>Nitrosomonadales</taxon>
        <taxon>Methylophilaceae</taxon>
        <taxon>Methylotenera</taxon>
    </lineage>
</organism>
<keyword evidence="1 8" id="KW-0004">4Fe-4S</keyword>
<dbReference type="SMART" id="SM00729">
    <property type="entry name" value="Elp3"/>
    <property type="match status" value="1"/>
</dbReference>
<dbReference type="EC" id="1.21.98.4" evidence="8"/>
<evidence type="ECO:0000256" key="8">
    <source>
        <dbReference type="HAMAP-Rule" id="MF_00660"/>
    </source>
</evidence>
<dbReference type="NCBIfam" id="TIGR02109">
    <property type="entry name" value="PQQ_syn_pqqE"/>
    <property type="match status" value="1"/>
</dbReference>
<comment type="function">
    <text evidence="8">Catalyzes the cross-linking of a glutamate residue and a tyrosine residue in the PqqA protein as part of the biosynthesis of pyrroloquinoline quinone (PQQ).</text>
</comment>
<protein>
    <recommendedName>
        <fullName evidence="8">PqqA peptide cyclase</fullName>
        <ecNumber evidence="8">1.21.98.4</ecNumber>
    </recommendedName>
    <alternativeName>
        <fullName evidence="8">Coenzyme PQQ synthesis protein E</fullName>
    </alternativeName>
</protein>
<dbReference type="InterPro" id="IPR007197">
    <property type="entry name" value="rSAM"/>
</dbReference>
<dbReference type="SFLD" id="SFLDF00280">
    <property type="entry name" value="coenzyme_PQQ_synthesis_protein"/>
    <property type="match status" value="1"/>
</dbReference>
<dbReference type="Pfam" id="PF13186">
    <property type="entry name" value="SPASM"/>
    <property type="match status" value="1"/>
</dbReference>
<dbReference type="Proteomes" id="UP000264313">
    <property type="component" value="Unassembled WGS sequence"/>
</dbReference>
<feature type="binding site" evidence="8">
    <location>
        <position position="49"/>
    </location>
    <ligand>
        <name>[4Fe-4S] cluster</name>
        <dbReference type="ChEBI" id="CHEBI:49883"/>
        <note>4Fe-4S-S-AdoMet</note>
    </ligand>
</feature>
<evidence type="ECO:0000256" key="3">
    <source>
        <dbReference type="ARBA" id="ARBA00022723"/>
    </source>
</evidence>
<dbReference type="Pfam" id="PF04055">
    <property type="entry name" value="Radical_SAM"/>
    <property type="match status" value="1"/>
</dbReference>
<dbReference type="STRING" id="1132855.GCA_000384255_01724"/>
<keyword evidence="4 8" id="KW-0884">PQQ biosynthesis</keyword>
<dbReference type="InterPro" id="IPR011843">
    <property type="entry name" value="PQQ_synth_PqqE_bac"/>
</dbReference>
<keyword evidence="3 8" id="KW-0479">Metal-binding</keyword>
<evidence type="ECO:0000256" key="6">
    <source>
        <dbReference type="ARBA" id="ARBA00023004"/>
    </source>
</evidence>
<dbReference type="UniPathway" id="UPA00539"/>
<reference evidence="10 11" key="1">
    <citation type="journal article" date="2018" name="Nat. Biotechnol.">
        <title>A standardized bacterial taxonomy based on genome phylogeny substantially revises the tree of life.</title>
        <authorList>
            <person name="Parks D.H."/>
            <person name="Chuvochina M."/>
            <person name="Waite D.W."/>
            <person name="Rinke C."/>
            <person name="Skarshewski A."/>
            <person name="Chaumeil P.A."/>
            <person name="Hugenholtz P."/>
        </authorList>
    </citation>
    <scope>NUCLEOTIDE SEQUENCE [LARGE SCALE GENOMIC DNA]</scope>
    <source>
        <strain evidence="10">UBA9958</strain>
    </source>
</reference>